<gene>
    <name evidence="1" type="ORF">N0F65_007913</name>
</gene>
<accession>A0AAV2Z4F8</accession>
<sequence>MTTAERRCGAVLQVLMDASLLPLITTFQDGLAGRVYAFANELEDDDKARVPRTKWPNVVHEAIVQARVDVLQNL</sequence>
<name>A0AAV2Z4F8_9STRA</name>
<protein>
    <submittedName>
        <fullName evidence="1">Uncharacterized protein</fullName>
    </submittedName>
</protein>
<dbReference type="EMBL" id="DAKRPA010000067">
    <property type="protein sequence ID" value="DBA00269.1"/>
    <property type="molecule type" value="Genomic_DNA"/>
</dbReference>
<comment type="caution">
    <text evidence="1">The sequence shown here is derived from an EMBL/GenBank/DDBJ whole genome shotgun (WGS) entry which is preliminary data.</text>
</comment>
<organism evidence="1 2">
    <name type="scientific">Lagenidium giganteum</name>
    <dbReference type="NCBI Taxonomy" id="4803"/>
    <lineage>
        <taxon>Eukaryota</taxon>
        <taxon>Sar</taxon>
        <taxon>Stramenopiles</taxon>
        <taxon>Oomycota</taxon>
        <taxon>Peronosporomycetes</taxon>
        <taxon>Pythiales</taxon>
        <taxon>Pythiaceae</taxon>
    </lineage>
</organism>
<reference evidence="1" key="2">
    <citation type="journal article" date="2023" name="Microbiol Resour">
        <title>Decontamination and Annotation of the Draft Genome Sequence of the Oomycete Lagenidium giganteum ARSEF 373.</title>
        <authorList>
            <person name="Morgan W.R."/>
            <person name="Tartar A."/>
        </authorList>
    </citation>
    <scope>NUCLEOTIDE SEQUENCE</scope>
    <source>
        <strain evidence="1">ARSEF 373</strain>
    </source>
</reference>
<keyword evidence="2" id="KW-1185">Reference proteome</keyword>
<dbReference type="AlphaFoldDB" id="A0AAV2Z4F8"/>
<reference evidence="1" key="1">
    <citation type="submission" date="2022-11" db="EMBL/GenBank/DDBJ databases">
        <authorList>
            <person name="Morgan W.R."/>
            <person name="Tartar A."/>
        </authorList>
    </citation>
    <scope>NUCLEOTIDE SEQUENCE</scope>
    <source>
        <strain evidence="1">ARSEF 373</strain>
    </source>
</reference>
<dbReference type="Proteomes" id="UP001146120">
    <property type="component" value="Unassembled WGS sequence"/>
</dbReference>
<evidence type="ECO:0000313" key="2">
    <source>
        <dbReference type="Proteomes" id="UP001146120"/>
    </source>
</evidence>
<evidence type="ECO:0000313" key="1">
    <source>
        <dbReference type="EMBL" id="DBA00269.1"/>
    </source>
</evidence>
<proteinExistence type="predicted"/>